<sequence length="65" mass="7365">MFFYSVGYVNYKVVICSLQRKNKVQAEHICGLNAVGIMNYISEHLEPVQVIPECIYASYCAGVFL</sequence>
<proteinExistence type="predicted"/>
<evidence type="ECO:0000313" key="1">
    <source>
        <dbReference type="EMBL" id="MGD31022.1"/>
    </source>
</evidence>
<organism evidence="1">
    <name type="scientific">Salmonella enterica</name>
    <name type="common">Salmonella choleraesuis</name>
    <dbReference type="NCBI Taxonomy" id="28901"/>
    <lineage>
        <taxon>Bacteria</taxon>
        <taxon>Pseudomonadati</taxon>
        <taxon>Pseudomonadota</taxon>
        <taxon>Gammaproteobacteria</taxon>
        <taxon>Enterobacterales</taxon>
        <taxon>Enterobacteriaceae</taxon>
        <taxon>Salmonella</taxon>
    </lineage>
</organism>
<reference evidence="1" key="1">
    <citation type="submission" date="2018-11" db="EMBL/GenBank/DDBJ databases">
        <authorList>
            <consortium name="PulseNet: The National Subtyping Network for Foodborne Disease Surveillance"/>
            <person name="Tarr C.L."/>
            <person name="Trees E."/>
            <person name="Katz L.S."/>
            <person name="Carleton-Romer H.A."/>
            <person name="Stroika S."/>
            <person name="Kucerova Z."/>
            <person name="Roache K.F."/>
            <person name="Sabol A.L."/>
            <person name="Besser J."/>
            <person name="Gerner-Smidt P."/>
        </authorList>
    </citation>
    <scope>NUCLEOTIDE SEQUENCE [LARGE SCALE GENOMIC DNA]</scope>
    <source>
        <strain evidence="1">PNUSAS058450</strain>
    </source>
</reference>
<comment type="caution">
    <text evidence="1">The sequence shown here is derived from an EMBL/GenBank/DDBJ whole genome shotgun (WGS) entry which is preliminary data.</text>
</comment>
<accession>A0A3K0PD34</accession>
<name>A0A3K0PD34_SALER</name>
<protein>
    <submittedName>
        <fullName evidence="1">Uncharacterized protein</fullName>
    </submittedName>
</protein>
<gene>
    <name evidence="1" type="ORF">EE393_19095</name>
</gene>
<dbReference type="EMBL" id="RNKS01000054">
    <property type="protein sequence ID" value="MGD31022.1"/>
    <property type="molecule type" value="Genomic_DNA"/>
</dbReference>
<dbReference type="AlphaFoldDB" id="A0A3K0PD34"/>
<dbReference type="Proteomes" id="UP000885336">
    <property type="component" value="Unassembled WGS sequence"/>
</dbReference>